<dbReference type="Proteomes" id="UP000649617">
    <property type="component" value="Unassembled WGS sequence"/>
</dbReference>
<dbReference type="Pfam" id="PF01841">
    <property type="entry name" value="Transglut_core"/>
    <property type="match status" value="1"/>
</dbReference>
<dbReference type="PANTHER" id="PTHR33490:SF12">
    <property type="entry name" value="BLL5557 PROTEIN"/>
    <property type="match status" value="1"/>
</dbReference>
<name>A0A812RXK9_SYMPI</name>
<protein>
    <recommendedName>
        <fullName evidence="1">Transglutaminase-like domain-containing protein</fullName>
    </recommendedName>
</protein>
<comment type="caution">
    <text evidence="2">The sequence shown here is derived from an EMBL/GenBank/DDBJ whole genome shotgun (WGS) entry which is preliminary data.</text>
</comment>
<evidence type="ECO:0000313" key="2">
    <source>
        <dbReference type="EMBL" id="CAE7459421.1"/>
    </source>
</evidence>
<dbReference type="Pfam" id="PF00144">
    <property type="entry name" value="Beta-lactamase"/>
    <property type="match status" value="1"/>
</dbReference>
<dbReference type="OrthoDB" id="6129702at2759"/>
<dbReference type="PANTHER" id="PTHR33490">
    <property type="entry name" value="BLR5614 PROTEIN-RELATED"/>
    <property type="match status" value="1"/>
</dbReference>
<evidence type="ECO:0000259" key="1">
    <source>
        <dbReference type="SMART" id="SM00460"/>
    </source>
</evidence>
<dbReference type="SUPFAM" id="SSF56601">
    <property type="entry name" value="beta-lactamase/transpeptidase-like"/>
    <property type="match status" value="1"/>
</dbReference>
<dbReference type="InterPro" id="IPR012338">
    <property type="entry name" value="Beta-lactam/transpept-like"/>
</dbReference>
<gene>
    <name evidence="2" type="ORF">SPIL2461_LOCUS11408</name>
</gene>
<dbReference type="InterPro" id="IPR001466">
    <property type="entry name" value="Beta-lactam-related"/>
</dbReference>
<dbReference type="SMART" id="SM00460">
    <property type="entry name" value="TGc"/>
    <property type="match status" value="1"/>
</dbReference>
<reference evidence="2" key="1">
    <citation type="submission" date="2021-02" db="EMBL/GenBank/DDBJ databases">
        <authorList>
            <person name="Dougan E. K."/>
            <person name="Rhodes N."/>
            <person name="Thang M."/>
            <person name="Chan C."/>
        </authorList>
    </citation>
    <scope>NUCLEOTIDE SEQUENCE</scope>
</reference>
<dbReference type="Gene3D" id="3.10.620.30">
    <property type="match status" value="1"/>
</dbReference>
<dbReference type="Gene3D" id="3.40.710.10">
    <property type="entry name" value="DD-peptidase/beta-lactamase superfamily"/>
    <property type="match status" value="1"/>
</dbReference>
<dbReference type="Gene3D" id="2.60.40.2250">
    <property type="match status" value="1"/>
</dbReference>
<dbReference type="InterPro" id="IPR038765">
    <property type="entry name" value="Papain-like_cys_pep_sf"/>
</dbReference>
<evidence type="ECO:0000313" key="3">
    <source>
        <dbReference type="Proteomes" id="UP000649617"/>
    </source>
</evidence>
<proteinExistence type="predicted"/>
<dbReference type="InterPro" id="IPR002931">
    <property type="entry name" value="Transglutaminase-like"/>
</dbReference>
<organism evidence="2 3">
    <name type="scientific">Symbiodinium pilosum</name>
    <name type="common">Dinoflagellate</name>
    <dbReference type="NCBI Taxonomy" id="2952"/>
    <lineage>
        <taxon>Eukaryota</taxon>
        <taxon>Sar</taxon>
        <taxon>Alveolata</taxon>
        <taxon>Dinophyceae</taxon>
        <taxon>Suessiales</taxon>
        <taxon>Symbiodiniaceae</taxon>
        <taxon>Symbiodinium</taxon>
    </lineage>
</organism>
<feature type="domain" description="Transglutaminase-like" evidence="1">
    <location>
        <begin position="511"/>
        <end position="571"/>
    </location>
</feature>
<keyword evidence="3" id="KW-1185">Reference proteome</keyword>
<dbReference type="AlphaFoldDB" id="A0A812RXK9"/>
<sequence length="612" mass="66947">MGAAAAQYRPGLGCTLERVSNFQLDSLQVPELPAGQGLWPLGEQVQPADEALQEKMEAILARDNLAGLQTRALVLVHDGKVKAESYAQGITGQTPLLGWSMGKSITAMMFGRMEMQGLLSVTEDNLFPAWANDERRTITLENLLQMTSGLAFSEVYAPGSDATDMLFLAPSAAAVALRSPSAYPPGTHFAYSSGTSNLLMHLMTERLGGPQAALNYLWQEIFAPLGIRNAVFEPDPSGVMVASSYIYASPRDWARLGLASLKQSLVSQDWSRRAHTVNSSANGPAYGYQFWLNDGGEGLRWPDLPADAYAMTGNRQQVVMIVPSRNTVIVRLGWSPGRYPTSSNFADLISVLANSHQECSLAFDVEIPTPMVLMLRPRSSAGQWVVREEYSFTQDVIVDEVVDAYGNLCQRLVAPVGQFSVFTEVYVDVQAGKPVPLEAGFIDIPELPADTLVHLLPSRYCEVDRFGEMAAQIVGDATPGYAQVEAISSWVRQNIRNRPLSSTYPVSAIEVNQRGEGVCRDLAQLAITLCRALCIPARLVVGYLHQLEPMDIHAWFEAYVGEQWWTFDPAVDLGDAPRIAIARGRDATDVAIYNQYGPLLLPTDMQVAVELV</sequence>
<accession>A0A812RXK9</accession>
<dbReference type="SUPFAM" id="SSF54001">
    <property type="entry name" value="Cysteine proteinases"/>
    <property type="match status" value="1"/>
</dbReference>
<dbReference type="EMBL" id="CAJNIZ010022223">
    <property type="protein sequence ID" value="CAE7459421.1"/>
    <property type="molecule type" value="Genomic_DNA"/>
</dbReference>